<accession>X0S9L8</accession>
<proteinExistence type="predicted"/>
<sequence length="86" mass="9804">MRESCLDCVRKHIAQALILLTESKLGHPEHKWLAVGHLAEAEAESVADYEVLAKSIRNERLKIIDDKKFNLLILIEQATILSKEKK</sequence>
<dbReference type="AlphaFoldDB" id="X0S9L8"/>
<organism evidence="1">
    <name type="scientific">marine sediment metagenome</name>
    <dbReference type="NCBI Taxonomy" id="412755"/>
    <lineage>
        <taxon>unclassified sequences</taxon>
        <taxon>metagenomes</taxon>
        <taxon>ecological metagenomes</taxon>
    </lineage>
</organism>
<evidence type="ECO:0000313" key="1">
    <source>
        <dbReference type="EMBL" id="GAF72617.1"/>
    </source>
</evidence>
<comment type="caution">
    <text evidence="1">The sequence shown here is derived from an EMBL/GenBank/DDBJ whole genome shotgun (WGS) entry which is preliminary data.</text>
</comment>
<reference evidence="1" key="1">
    <citation type="journal article" date="2014" name="Front. Microbiol.">
        <title>High frequency of phylogenetically diverse reductive dehalogenase-homologous genes in deep subseafloor sedimentary metagenomes.</title>
        <authorList>
            <person name="Kawai M."/>
            <person name="Futagami T."/>
            <person name="Toyoda A."/>
            <person name="Takaki Y."/>
            <person name="Nishi S."/>
            <person name="Hori S."/>
            <person name="Arai W."/>
            <person name="Tsubouchi T."/>
            <person name="Morono Y."/>
            <person name="Uchiyama I."/>
            <person name="Ito T."/>
            <person name="Fujiyama A."/>
            <person name="Inagaki F."/>
            <person name="Takami H."/>
        </authorList>
    </citation>
    <scope>NUCLEOTIDE SEQUENCE</scope>
    <source>
        <strain evidence="1">Expedition CK06-06</strain>
    </source>
</reference>
<protein>
    <submittedName>
        <fullName evidence="1">Uncharacterized protein</fullName>
    </submittedName>
</protein>
<gene>
    <name evidence="1" type="ORF">S01H1_02915</name>
</gene>
<name>X0S9L8_9ZZZZ</name>
<dbReference type="EMBL" id="BARS01001497">
    <property type="protein sequence ID" value="GAF72617.1"/>
    <property type="molecule type" value="Genomic_DNA"/>
</dbReference>